<evidence type="ECO:0000313" key="3">
    <source>
        <dbReference type="Proteomes" id="UP000198693"/>
    </source>
</evidence>
<dbReference type="RefSeq" id="WP_089792952.1">
    <property type="nucleotide sequence ID" value="NZ_FPBP01000002.1"/>
</dbReference>
<dbReference type="InterPro" id="IPR036249">
    <property type="entry name" value="Thioredoxin-like_sf"/>
</dbReference>
<name>A0A1I7G052_9GAMM</name>
<dbReference type="AlphaFoldDB" id="A0A1I7G052"/>
<proteinExistence type="predicted"/>
<dbReference type="PROSITE" id="PS51354">
    <property type="entry name" value="GLUTAREDOXIN_2"/>
    <property type="match status" value="1"/>
</dbReference>
<dbReference type="PANTHER" id="PTHR45288:SF2">
    <property type="entry name" value="THIOREDOXIN FAMILY PROTEIN"/>
    <property type="match status" value="1"/>
</dbReference>
<protein>
    <submittedName>
        <fullName evidence="2">Glutaredoxin</fullName>
    </submittedName>
</protein>
<dbReference type="EMBL" id="FPBP01000002">
    <property type="protein sequence ID" value="SFU41842.1"/>
    <property type="molecule type" value="Genomic_DNA"/>
</dbReference>
<dbReference type="Proteomes" id="UP000198693">
    <property type="component" value="Unassembled WGS sequence"/>
</dbReference>
<dbReference type="PANTHER" id="PTHR45288">
    <property type="entry name" value="THIOREDOXIN FAMILY PROTEIN"/>
    <property type="match status" value="1"/>
</dbReference>
<evidence type="ECO:0000313" key="2">
    <source>
        <dbReference type="EMBL" id="SFU41842.1"/>
    </source>
</evidence>
<dbReference type="InterPro" id="IPR004045">
    <property type="entry name" value="Glutathione_S-Trfase_N"/>
</dbReference>
<reference evidence="3" key="1">
    <citation type="submission" date="2016-10" db="EMBL/GenBank/DDBJ databases">
        <authorList>
            <person name="Varghese N."/>
            <person name="Submissions S."/>
        </authorList>
    </citation>
    <scope>NUCLEOTIDE SEQUENCE [LARGE SCALE GENOMIC DNA]</scope>
    <source>
        <strain evidence="3">CGMCC 1.6981</strain>
    </source>
</reference>
<dbReference type="Pfam" id="PF13417">
    <property type="entry name" value="GST_N_3"/>
    <property type="match status" value="1"/>
</dbReference>
<organism evidence="2 3">
    <name type="scientific">Halomonas korlensis</name>
    <dbReference type="NCBI Taxonomy" id="463301"/>
    <lineage>
        <taxon>Bacteria</taxon>
        <taxon>Pseudomonadati</taxon>
        <taxon>Pseudomonadota</taxon>
        <taxon>Gammaproteobacteria</taxon>
        <taxon>Oceanospirillales</taxon>
        <taxon>Halomonadaceae</taxon>
        <taxon>Halomonas</taxon>
    </lineage>
</organism>
<dbReference type="SUPFAM" id="SSF52833">
    <property type="entry name" value="Thioredoxin-like"/>
    <property type="match status" value="1"/>
</dbReference>
<evidence type="ECO:0000259" key="1">
    <source>
        <dbReference type="Pfam" id="PF13417"/>
    </source>
</evidence>
<accession>A0A1I7G052</accession>
<dbReference type="OrthoDB" id="9793736at2"/>
<dbReference type="Gene3D" id="3.40.30.10">
    <property type="entry name" value="Glutaredoxin"/>
    <property type="match status" value="1"/>
</dbReference>
<keyword evidence="3" id="KW-1185">Reference proteome</keyword>
<dbReference type="STRING" id="463301.SAMN04487955_102143"/>
<sequence length="122" mass="13907">MSSLLKKVFAPLEWVAGKLGTSAEIERSPEEQARVDQACQNLALYQFRSCPFSITVRREITRLNLNIEVRDAQLDPEHRQALREGGGKVQVPCLLIVDPDGPDQWLYESRDIIAWLRQRFGG</sequence>
<gene>
    <name evidence="2" type="ORF">SAMN04487955_102143</name>
</gene>
<feature type="domain" description="GST N-terminal" evidence="1">
    <location>
        <begin position="44"/>
        <end position="122"/>
    </location>
</feature>